<evidence type="ECO:0000259" key="13">
    <source>
        <dbReference type="Pfam" id="PF00852"/>
    </source>
</evidence>
<evidence type="ECO:0000313" key="16">
    <source>
        <dbReference type="Proteomes" id="UP001347796"/>
    </source>
</evidence>
<evidence type="ECO:0000256" key="7">
    <source>
        <dbReference type="ARBA" id="ARBA00022968"/>
    </source>
</evidence>
<dbReference type="GO" id="GO:0008417">
    <property type="term" value="F:fucosyltransferase activity"/>
    <property type="evidence" value="ECO:0007669"/>
    <property type="project" value="InterPro"/>
</dbReference>
<dbReference type="GO" id="GO:0000139">
    <property type="term" value="C:Golgi membrane"/>
    <property type="evidence" value="ECO:0007669"/>
    <property type="project" value="UniProtKB-SubCell"/>
</dbReference>
<dbReference type="Gene3D" id="3.40.50.11660">
    <property type="entry name" value="Glycosyl transferase family 10, C-terminal domain"/>
    <property type="match status" value="1"/>
</dbReference>
<evidence type="ECO:0000256" key="11">
    <source>
        <dbReference type="ARBA" id="ARBA00023180"/>
    </source>
</evidence>
<evidence type="ECO:0000256" key="3">
    <source>
        <dbReference type="ARBA" id="ARBA00008919"/>
    </source>
</evidence>
<dbReference type="EC" id="2.4.1.-" evidence="12"/>
<evidence type="ECO:0000256" key="5">
    <source>
        <dbReference type="ARBA" id="ARBA00022679"/>
    </source>
</evidence>
<dbReference type="InterPro" id="IPR055270">
    <property type="entry name" value="Glyco_tran_10_C"/>
</dbReference>
<dbReference type="InterPro" id="IPR001503">
    <property type="entry name" value="Glyco_trans_10"/>
</dbReference>
<dbReference type="SUPFAM" id="SSF53756">
    <property type="entry name" value="UDP-Glycosyltransferase/glycogen phosphorylase"/>
    <property type="match status" value="1"/>
</dbReference>
<feature type="domain" description="Fucosyltransferase C-terminal" evidence="13">
    <location>
        <begin position="206"/>
        <end position="377"/>
    </location>
</feature>
<feature type="domain" description="Fucosyltransferase N-terminal" evidence="14">
    <location>
        <begin position="88"/>
        <end position="186"/>
    </location>
</feature>
<name>A0AAN8PUB4_PATCE</name>
<feature type="transmembrane region" description="Helical" evidence="12">
    <location>
        <begin position="12"/>
        <end position="42"/>
    </location>
</feature>
<keyword evidence="4 12" id="KW-0328">Glycosyltransferase</keyword>
<evidence type="ECO:0000256" key="1">
    <source>
        <dbReference type="ARBA" id="ARBA00004323"/>
    </source>
</evidence>
<comment type="similarity">
    <text evidence="3 12">Belongs to the glycosyltransferase 10 family.</text>
</comment>
<dbReference type="AlphaFoldDB" id="A0AAN8PUB4"/>
<evidence type="ECO:0000256" key="10">
    <source>
        <dbReference type="ARBA" id="ARBA00023136"/>
    </source>
</evidence>
<gene>
    <name evidence="15" type="ORF">SNE40_010254</name>
</gene>
<evidence type="ECO:0000313" key="15">
    <source>
        <dbReference type="EMBL" id="KAK6182609.1"/>
    </source>
</evidence>
<comment type="pathway">
    <text evidence="2">Protein modification; protein glycosylation.</text>
</comment>
<dbReference type="FunFam" id="3.40.50.11660:FF:000004">
    <property type="entry name" value="Glycoprotein 3-alpha-L-fucosyltransferase A"/>
    <property type="match status" value="1"/>
</dbReference>
<dbReference type="PANTHER" id="PTHR48438:SF1">
    <property type="entry name" value="ALPHA-(1,3)-FUCOSYLTRANSFERASE C-RELATED"/>
    <property type="match status" value="1"/>
</dbReference>
<keyword evidence="7" id="KW-0735">Signal-anchor</keyword>
<keyword evidence="8 12" id="KW-1133">Transmembrane helix</keyword>
<keyword evidence="16" id="KW-1185">Reference proteome</keyword>
<protein>
    <recommendedName>
        <fullName evidence="12">Fucosyltransferase</fullName>
        <ecNumber evidence="12">2.4.1.-</ecNumber>
    </recommendedName>
</protein>
<reference evidence="15 16" key="1">
    <citation type="submission" date="2024-01" db="EMBL/GenBank/DDBJ databases">
        <title>The genome of the rayed Mediterranean limpet Patella caerulea (Linnaeus, 1758).</title>
        <authorList>
            <person name="Anh-Thu Weber A."/>
            <person name="Halstead-Nussloch G."/>
        </authorList>
    </citation>
    <scope>NUCLEOTIDE SEQUENCE [LARGE SCALE GENOMIC DNA]</scope>
    <source>
        <strain evidence="15">AATW-2023a</strain>
        <tissue evidence="15">Whole specimen</tissue>
    </source>
</reference>
<sequence length="419" mass="49319">MSAFINNHYDKLLIFVNFQITLIMITWLLLLLVCHLTCGYFYKELDRSFKHKLAQQYSPKGNSKTDFDVRSKQYQVVKNVVWFNQPYWTQDTIPLGDAFFSKCAVKSCKLVPTTSSTIKSSDAVIFHAVNLPDVSPPKRHPKQTWIFFGLEPPFHYKSRVWASNDWFNLFNWTMTYRFDSDIVHPYSVSRNRELKGFKRSYGDIIKLKTGLIAWSVSNCETRGKRRQYVKQLQDYFQVDIYGKCGTFPCRKKCFEEINKKYKFYLAFENSFCKDYITEKFFRTQNLDVVAIVRGGGDYSRFYPPGTYINTADFSSVRELAIYLQYLDENDAAYSEYLHKKSLFISGDNIRKIAFCEMCRKLHDINVYGRTISNISDWLNTCFEPPDLEAYTTDESELQRQYIDVIASKKKNKPILQIDY</sequence>
<accession>A0AAN8PUB4</accession>
<dbReference type="GO" id="GO:0032580">
    <property type="term" value="C:Golgi cisterna membrane"/>
    <property type="evidence" value="ECO:0007669"/>
    <property type="project" value="UniProtKB-SubCell"/>
</dbReference>
<keyword evidence="11" id="KW-0325">Glycoprotein</keyword>
<evidence type="ECO:0000256" key="2">
    <source>
        <dbReference type="ARBA" id="ARBA00004922"/>
    </source>
</evidence>
<evidence type="ECO:0000256" key="12">
    <source>
        <dbReference type="RuleBase" id="RU003832"/>
    </source>
</evidence>
<keyword evidence="6 12" id="KW-0812">Transmembrane</keyword>
<dbReference type="Proteomes" id="UP001347796">
    <property type="component" value="Unassembled WGS sequence"/>
</dbReference>
<comment type="caution">
    <text evidence="15">The sequence shown here is derived from an EMBL/GenBank/DDBJ whole genome shotgun (WGS) entry which is preliminary data.</text>
</comment>
<keyword evidence="10 12" id="KW-0472">Membrane</keyword>
<dbReference type="InterPro" id="IPR038577">
    <property type="entry name" value="GT10-like_C_sf"/>
</dbReference>
<evidence type="ECO:0000256" key="9">
    <source>
        <dbReference type="ARBA" id="ARBA00023034"/>
    </source>
</evidence>
<evidence type="ECO:0000256" key="4">
    <source>
        <dbReference type="ARBA" id="ARBA00022676"/>
    </source>
</evidence>
<evidence type="ECO:0000256" key="6">
    <source>
        <dbReference type="ARBA" id="ARBA00022692"/>
    </source>
</evidence>
<proteinExistence type="inferred from homology"/>
<keyword evidence="5 12" id="KW-0808">Transferase</keyword>
<comment type="subcellular location">
    <subcellularLocation>
        <location evidence="1">Golgi apparatus membrane</location>
        <topology evidence="1">Single-pass type II membrane protein</topology>
    </subcellularLocation>
    <subcellularLocation>
        <location evidence="12">Golgi apparatus</location>
        <location evidence="12">Golgi stack membrane</location>
        <topology evidence="12">Single-pass type II membrane protein</topology>
    </subcellularLocation>
</comment>
<dbReference type="Pfam" id="PF00852">
    <property type="entry name" value="Glyco_transf_10"/>
    <property type="match status" value="1"/>
</dbReference>
<evidence type="ECO:0000256" key="8">
    <source>
        <dbReference type="ARBA" id="ARBA00022989"/>
    </source>
</evidence>
<organism evidence="15 16">
    <name type="scientific">Patella caerulea</name>
    <name type="common">Rayed Mediterranean limpet</name>
    <dbReference type="NCBI Taxonomy" id="87958"/>
    <lineage>
        <taxon>Eukaryota</taxon>
        <taxon>Metazoa</taxon>
        <taxon>Spiralia</taxon>
        <taxon>Lophotrochozoa</taxon>
        <taxon>Mollusca</taxon>
        <taxon>Gastropoda</taxon>
        <taxon>Patellogastropoda</taxon>
        <taxon>Patelloidea</taxon>
        <taxon>Patellidae</taxon>
        <taxon>Patella</taxon>
    </lineage>
</organism>
<dbReference type="InterPro" id="IPR031481">
    <property type="entry name" value="Glyco_tran_10_N"/>
</dbReference>
<keyword evidence="9 12" id="KW-0333">Golgi apparatus</keyword>
<dbReference type="PANTHER" id="PTHR48438">
    <property type="entry name" value="ALPHA-(1,3)-FUCOSYLTRANSFERASE C-RELATED"/>
    <property type="match status" value="1"/>
</dbReference>
<evidence type="ECO:0000259" key="14">
    <source>
        <dbReference type="Pfam" id="PF17039"/>
    </source>
</evidence>
<dbReference type="Pfam" id="PF17039">
    <property type="entry name" value="Glyco_tran_10_N"/>
    <property type="match status" value="1"/>
</dbReference>
<dbReference type="EMBL" id="JAZGQO010000007">
    <property type="protein sequence ID" value="KAK6182609.1"/>
    <property type="molecule type" value="Genomic_DNA"/>
</dbReference>